<reference evidence="4 5" key="1">
    <citation type="journal article" date="2016" name="Mol. Biol. Evol.">
        <title>Comparative Genomics of Early-Diverging Mushroom-Forming Fungi Provides Insights into the Origins of Lignocellulose Decay Capabilities.</title>
        <authorList>
            <person name="Nagy L.G."/>
            <person name="Riley R."/>
            <person name="Tritt A."/>
            <person name="Adam C."/>
            <person name="Daum C."/>
            <person name="Floudas D."/>
            <person name="Sun H."/>
            <person name="Yadav J.S."/>
            <person name="Pangilinan J."/>
            <person name="Larsson K.H."/>
            <person name="Matsuura K."/>
            <person name="Barry K."/>
            <person name="Labutti K."/>
            <person name="Kuo R."/>
            <person name="Ohm R.A."/>
            <person name="Bhattacharya S.S."/>
            <person name="Shirouzu T."/>
            <person name="Yoshinaga Y."/>
            <person name="Martin F.M."/>
            <person name="Grigoriev I.V."/>
            <person name="Hibbett D.S."/>
        </authorList>
    </citation>
    <scope>NUCLEOTIDE SEQUENCE [LARGE SCALE GENOMIC DNA]</scope>
    <source>
        <strain evidence="4 5">CBS 109695</strain>
    </source>
</reference>
<evidence type="ECO:0000256" key="2">
    <source>
        <dbReference type="ARBA" id="ARBA00022723"/>
    </source>
</evidence>
<dbReference type="InterPro" id="IPR027806">
    <property type="entry name" value="HARBI1_dom"/>
</dbReference>
<gene>
    <name evidence="4" type="ORF">FIBSPDRAFT_914335</name>
</gene>
<evidence type="ECO:0000313" key="4">
    <source>
        <dbReference type="EMBL" id="KZP08128.1"/>
    </source>
</evidence>
<proteinExistence type="predicted"/>
<name>A0A165X280_9AGAM</name>
<protein>
    <recommendedName>
        <fullName evidence="3">DDE Tnp4 domain-containing protein</fullName>
    </recommendedName>
</protein>
<dbReference type="Pfam" id="PF13359">
    <property type="entry name" value="DDE_Tnp_4"/>
    <property type="match status" value="1"/>
</dbReference>
<keyword evidence="2" id="KW-0479">Metal-binding</keyword>
<sequence length="258" mass="28783">MGRYGNGACLEDIAHQAGHSEGSVENFTSRCFDAIELTPEEKEAEKRWLDQQLGFEGSMWRDGWIMYDGTIVANYGLNAQIGNIPSNLRIVDYSHGMTGSAHDARAFEHTAAALHPDWFFEENEFTWADSAYQVNARTIPVHKKPACLLPENILFDKTVHCMGALKGRFQCLRGLRVKIDSKSDHVAACRWITIAIIIHNIIINVEGGDAVQNFLAAHGAQEELEDHGLPHVPQEGGVVDDDAKRWTLVAEIVAFRKM</sequence>
<keyword evidence="5" id="KW-1185">Reference proteome</keyword>
<organism evidence="4 5">
    <name type="scientific">Athelia psychrophila</name>
    <dbReference type="NCBI Taxonomy" id="1759441"/>
    <lineage>
        <taxon>Eukaryota</taxon>
        <taxon>Fungi</taxon>
        <taxon>Dikarya</taxon>
        <taxon>Basidiomycota</taxon>
        <taxon>Agaricomycotina</taxon>
        <taxon>Agaricomycetes</taxon>
        <taxon>Agaricomycetidae</taxon>
        <taxon>Atheliales</taxon>
        <taxon>Atheliaceae</taxon>
        <taxon>Athelia</taxon>
    </lineage>
</organism>
<dbReference type="EMBL" id="KV417730">
    <property type="protein sequence ID" value="KZP08128.1"/>
    <property type="molecule type" value="Genomic_DNA"/>
</dbReference>
<accession>A0A165X280</accession>
<dbReference type="STRING" id="436010.A0A165X280"/>
<feature type="domain" description="DDE Tnp4" evidence="3">
    <location>
        <begin position="74"/>
        <end position="200"/>
    </location>
</feature>
<comment type="cofactor">
    <cofactor evidence="1">
        <name>a divalent metal cation</name>
        <dbReference type="ChEBI" id="CHEBI:60240"/>
    </cofactor>
</comment>
<dbReference type="Proteomes" id="UP000076532">
    <property type="component" value="Unassembled WGS sequence"/>
</dbReference>
<evidence type="ECO:0000313" key="5">
    <source>
        <dbReference type="Proteomes" id="UP000076532"/>
    </source>
</evidence>
<dbReference type="GO" id="GO:0046872">
    <property type="term" value="F:metal ion binding"/>
    <property type="evidence" value="ECO:0007669"/>
    <property type="project" value="UniProtKB-KW"/>
</dbReference>
<dbReference type="OrthoDB" id="2408877at2759"/>
<dbReference type="AlphaFoldDB" id="A0A165X280"/>
<evidence type="ECO:0000256" key="1">
    <source>
        <dbReference type="ARBA" id="ARBA00001968"/>
    </source>
</evidence>
<evidence type="ECO:0000259" key="3">
    <source>
        <dbReference type="Pfam" id="PF13359"/>
    </source>
</evidence>